<dbReference type="FunFam" id="3.40.50.720:FF:000018">
    <property type="entry name" value="Malate dehydrogenase"/>
    <property type="match status" value="1"/>
</dbReference>
<evidence type="ECO:0000256" key="5">
    <source>
        <dbReference type="ARBA" id="ARBA00023027"/>
    </source>
</evidence>
<keyword evidence="5 7" id="KW-0520">NAD</keyword>
<feature type="binding site" evidence="7">
    <location>
        <begin position="139"/>
        <end position="142"/>
    </location>
    <ligand>
        <name>substrate</name>
    </ligand>
</feature>
<dbReference type="Gene3D" id="3.90.110.10">
    <property type="entry name" value="Lactate dehydrogenase/glycoside hydrolase, family 4, C-terminal"/>
    <property type="match status" value="1"/>
</dbReference>
<dbReference type="Proteomes" id="UP000010471">
    <property type="component" value="Chromosome"/>
</dbReference>
<comment type="similarity">
    <text evidence="2 7">Belongs to the LDH/MDH superfamily. LDH family.</text>
</comment>
<feature type="active site" description="Proton acceptor" evidence="7 8">
    <location>
        <position position="194"/>
    </location>
</feature>
<reference evidence="12 13" key="1">
    <citation type="submission" date="2012-06" db="EMBL/GenBank/DDBJ databases">
        <title>Finished chromosome of genome of Microcoleus sp. PCC 7113.</title>
        <authorList>
            <consortium name="US DOE Joint Genome Institute"/>
            <person name="Gugger M."/>
            <person name="Coursin T."/>
            <person name="Rippka R."/>
            <person name="Tandeau De Marsac N."/>
            <person name="Huntemann M."/>
            <person name="Wei C.-L."/>
            <person name="Han J."/>
            <person name="Detter J.C."/>
            <person name="Han C."/>
            <person name="Tapia R."/>
            <person name="Chen A."/>
            <person name="Kyrpides N."/>
            <person name="Mavromatis K."/>
            <person name="Markowitz V."/>
            <person name="Szeto E."/>
            <person name="Ivanova N."/>
            <person name="Pagani I."/>
            <person name="Pati A."/>
            <person name="Goodwin L."/>
            <person name="Nordberg H.P."/>
            <person name="Cantor M.N."/>
            <person name="Hua S.X."/>
            <person name="Woyke T."/>
            <person name="Kerfeld C.A."/>
        </authorList>
    </citation>
    <scope>NUCLEOTIDE SEQUENCE [LARGE SCALE GENOMIC DNA]</scope>
    <source>
        <strain evidence="12 13">PCC 7113</strain>
    </source>
</reference>
<gene>
    <name evidence="7" type="primary">ldh</name>
    <name evidence="12" type="ORF">Mic7113_1479</name>
</gene>
<feature type="binding site" evidence="7 9">
    <location>
        <begin position="137"/>
        <end position="139"/>
    </location>
    <ligand>
        <name>NAD(+)</name>
        <dbReference type="ChEBI" id="CHEBI:57540"/>
    </ligand>
</feature>
<protein>
    <recommendedName>
        <fullName evidence="3 7">L-lactate dehydrogenase</fullName>
        <shortName evidence="7">L-LDH</shortName>
        <ecNumber evidence="3 7">1.1.1.27</ecNumber>
    </recommendedName>
</protein>
<feature type="modified residue" description="Phosphotyrosine" evidence="7">
    <location>
        <position position="240"/>
    </location>
</feature>
<proteinExistence type="inferred from homology"/>
<dbReference type="UniPathway" id="UPA00554">
    <property type="reaction ID" value="UER00611"/>
</dbReference>
<keyword evidence="7" id="KW-0963">Cytoplasm</keyword>
<name>K9WAE5_9CYAN</name>
<comment type="catalytic activity">
    <reaction evidence="6 7">
        <text>(S)-lactate + NAD(+) = pyruvate + NADH + H(+)</text>
        <dbReference type="Rhea" id="RHEA:23444"/>
        <dbReference type="ChEBI" id="CHEBI:15361"/>
        <dbReference type="ChEBI" id="CHEBI:15378"/>
        <dbReference type="ChEBI" id="CHEBI:16651"/>
        <dbReference type="ChEBI" id="CHEBI:57540"/>
        <dbReference type="ChEBI" id="CHEBI:57945"/>
        <dbReference type="EC" id="1.1.1.27"/>
    </reaction>
</comment>
<dbReference type="InterPro" id="IPR001236">
    <property type="entry name" value="Lactate/malate_DH_N"/>
</dbReference>
<dbReference type="RefSeq" id="WP_015181511.1">
    <property type="nucleotide sequence ID" value="NC_019738.1"/>
</dbReference>
<evidence type="ECO:0000256" key="8">
    <source>
        <dbReference type="PIRSR" id="PIRSR000102-1"/>
    </source>
</evidence>
<feature type="binding site" evidence="7 9">
    <location>
        <position position="54"/>
    </location>
    <ligand>
        <name>NAD(+)</name>
        <dbReference type="ChEBI" id="CHEBI:57540"/>
    </ligand>
</feature>
<evidence type="ECO:0000256" key="1">
    <source>
        <dbReference type="ARBA" id="ARBA00004843"/>
    </source>
</evidence>
<dbReference type="HAMAP" id="MF_00488">
    <property type="entry name" value="Lactate_dehydrog"/>
    <property type="match status" value="1"/>
</dbReference>
<comment type="function">
    <text evidence="7">Catalyzes the conversion of lactate to pyruvate.</text>
</comment>
<dbReference type="PATRIC" id="fig|1173027.3.peg.1644"/>
<feature type="binding site" evidence="7">
    <location>
        <position position="162"/>
    </location>
    <ligand>
        <name>NAD(+)</name>
        <dbReference type="ChEBI" id="CHEBI:57540"/>
    </ligand>
</feature>
<feature type="binding site" evidence="7">
    <location>
        <position position="187"/>
    </location>
    <ligand>
        <name>beta-D-fructose 1,6-bisphosphate</name>
        <dbReference type="ChEBI" id="CHEBI:32966"/>
        <note>allosteric activator</note>
    </ligand>
</feature>
<dbReference type="GO" id="GO:0005737">
    <property type="term" value="C:cytoplasm"/>
    <property type="evidence" value="ECO:0007669"/>
    <property type="project" value="UniProtKB-SubCell"/>
</dbReference>
<keyword evidence="13" id="KW-1185">Reference proteome</keyword>
<feature type="binding site" evidence="7">
    <location>
        <position position="107"/>
    </location>
    <ligand>
        <name>substrate</name>
    </ligand>
</feature>
<evidence type="ECO:0000259" key="10">
    <source>
        <dbReference type="Pfam" id="PF00056"/>
    </source>
</evidence>
<evidence type="ECO:0000256" key="6">
    <source>
        <dbReference type="ARBA" id="ARBA00049258"/>
    </source>
</evidence>
<comment type="activity regulation">
    <text evidence="7">Allosterically activated by fructose 1,6-bisphosphate (FBP).</text>
</comment>
<dbReference type="SUPFAM" id="SSF51735">
    <property type="entry name" value="NAD(P)-binding Rossmann-fold domains"/>
    <property type="match status" value="1"/>
</dbReference>
<evidence type="ECO:0000256" key="4">
    <source>
        <dbReference type="ARBA" id="ARBA00023002"/>
    </source>
</evidence>
<feature type="domain" description="Lactate/malate dehydrogenase C-terminal" evidence="11">
    <location>
        <begin position="164"/>
        <end position="329"/>
    </location>
</feature>
<comment type="subcellular location">
    <subcellularLocation>
        <location evidence="7">Cytoplasm</location>
    </subcellularLocation>
</comment>
<dbReference type="GO" id="GO:0004459">
    <property type="term" value="F:L-lactate dehydrogenase (NAD+) activity"/>
    <property type="evidence" value="ECO:0007669"/>
    <property type="project" value="UniProtKB-UniRule"/>
</dbReference>
<comment type="caution">
    <text evidence="7">Lacks conserved residue(s) required for the propagation of feature annotation.</text>
</comment>
<feature type="binding site" evidence="7">
    <location>
        <position position="172"/>
    </location>
    <ligand>
        <name>beta-D-fructose 1,6-bisphosphate</name>
        <dbReference type="ChEBI" id="CHEBI:32966"/>
        <note>allosteric activator</note>
    </ligand>
</feature>
<dbReference type="PANTHER" id="PTHR43128:SF16">
    <property type="entry name" value="L-LACTATE DEHYDROGENASE"/>
    <property type="match status" value="1"/>
</dbReference>
<dbReference type="InterPro" id="IPR015955">
    <property type="entry name" value="Lactate_DH/Glyco_Ohase_4_C"/>
</dbReference>
<dbReference type="OrthoDB" id="9802969at2"/>
<accession>K9WAE5</accession>
<dbReference type="eggNOG" id="COG0039">
    <property type="taxonomic scope" value="Bacteria"/>
</dbReference>
<comment type="subunit">
    <text evidence="7">Homotetramer.</text>
</comment>
<keyword evidence="4 7" id="KW-0560">Oxidoreductase</keyword>
<dbReference type="EMBL" id="CP003630">
    <property type="protein sequence ID" value="AFZ17355.1"/>
    <property type="molecule type" value="Genomic_DNA"/>
</dbReference>
<dbReference type="PRINTS" id="PR00086">
    <property type="entry name" value="LLDHDRGNASE"/>
</dbReference>
<dbReference type="Gene3D" id="3.40.50.720">
    <property type="entry name" value="NAD(P)-binding Rossmann-like Domain"/>
    <property type="match status" value="1"/>
</dbReference>
<feature type="binding site" evidence="9">
    <location>
        <position position="114"/>
    </location>
    <ligand>
        <name>NAD(+)</name>
        <dbReference type="ChEBI" id="CHEBI:57540"/>
    </ligand>
</feature>
<organism evidence="12 13">
    <name type="scientific">Allocoleopsis franciscana PCC 7113</name>
    <dbReference type="NCBI Taxonomy" id="1173027"/>
    <lineage>
        <taxon>Bacteria</taxon>
        <taxon>Bacillati</taxon>
        <taxon>Cyanobacteriota</taxon>
        <taxon>Cyanophyceae</taxon>
        <taxon>Coleofasciculales</taxon>
        <taxon>Coleofasciculaceae</taxon>
        <taxon>Allocoleopsis</taxon>
        <taxon>Allocoleopsis franciscana</taxon>
    </lineage>
</organism>
<keyword evidence="7" id="KW-0597">Phosphoprotein</keyword>
<comment type="pathway">
    <text evidence="1 7">Fermentation; pyruvate fermentation to lactate; (S)-lactate from pyruvate: step 1/1.</text>
</comment>
<dbReference type="SUPFAM" id="SSF56327">
    <property type="entry name" value="LDH C-terminal domain-like"/>
    <property type="match status" value="1"/>
</dbReference>
<sequence>MLDSLFTTVSHPTQDLIPHRRPRKGVIVGAGQVGMACAYSLLIQNVFDEMVIVDVNTEKLEGEVMDLNHGLPFVQPTIIRSGTLADGEDADIVIITAGAKQKPGESRLELVQRNLEIFKGLIPQVVKYCSKAILLIVTNPVDIMTYVSLKLSGLPNSSVIGSGTVLDTARFRYLLAEKFQLDSRSLHAYIIGEHGDSEVPVWSKVNISGMQLFQEDANEEKLADMDRIKPIFEQVKNAAYEVIQRKGATSYAIGLGVTQIVQSILRNQNRLLTVSSLIHGFEGIDDVCLSLPAVVNRQGVSRTLNLTLTPTEKEKLQHSARVLRQTIEKLDLSS</sequence>
<evidence type="ECO:0000313" key="13">
    <source>
        <dbReference type="Proteomes" id="UP000010471"/>
    </source>
</evidence>
<feature type="binding site" evidence="9">
    <location>
        <begin position="29"/>
        <end position="34"/>
    </location>
    <ligand>
        <name>NAD(+)</name>
        <dbReference type="ChEBI" id="CHEBI:57540"/>
    </ligand>
</feature>
<feature type="binding site" evidence="7">
    <location>
        <position position="33"/>
    </location>
    <ligand>
        <name>NAD(+)</name>
        <dbReference type="ChEBI" id="CHEBI:57540"/>
    </ligand>
</feature>
<evidence type="ECO:0000256" key="2">
    <source>
        <dbReference type="ARBA" id="ARBA00006054"/>
    </source>
</evidence>
<feature type="binding site" evidence="7">
    <location>
        <begin position="167"/>
        <end position="170"/>
    </location>
    <ligand>
        <name>substrate</name>
    </ligand>
</feature>
<feature type="domain" description="Lactate/malate dehydrogenase N-terminal" evidence="10">
    <location>
        <begin position="26"/>
        <end position="161"/>
    </location>
</feature>
<dbReference type="GO" id="GO:0006089">
    <property type="term" value="P:lactate metabolic process"/>
    <property type="evidence" value="ECO:0007669"/>
    <property type="project" value="TreeGrafter"/>
</dbReference>
<dbReference type="KEGG" id="mic:Mic7113_1479"/>
<dbReference type="InterPro" id="IPR022383">
    <property type="entry name" value="Lactate/malate_DH_C"/>
</dbReference>
<evidence type="ECO:0000259" key="11">
    <source>
        <dbReference type="Pfam" id="PF02866"/>
    </source>
</evidence>
<dbReference type="STRING" id="1173027.Mic7113_1479"/>
<dbReference type="AlphaFoldDB" id="K9WAE5"/>
<dbReference type="PANTHER" id="PTHR43128">
    <property type="entry name" value="L-2-HYDROXYCARBOXYLATE DEHYDROGENASE (NAD(P)(+))"/>
    <property type="match status" value="1"/>
</dbReference>
<dbReference type="InterPro" id="IPR018177">
    <property type="entry name" value="L-lactate_DH_AS"/>
</dbReference>
<dbReference type="CDD" id="cd05292">
    <property type="entry name" value="LDH_2"/>
    <property type="match status" value="1"/>
</dbReference>
<dbReference type="PROSITE" id="PS00064">
    <property type="entry name" value="L_LDH"/>
    <property type="match status" value="1"/>
</dbReference>
<dbReference type="EC" id="1.1.1.27" evidence="3 7"/>
<dbReference type="HOGENOM" id="CLU_045401_1_1_3"/>
<keyword evidence="7" id="KW-0021">Allosteric enzyme</keyword>
<evidence type="ECO:0000256" key="3">
    <source>
        <dbReference type="ARBA" id="ARBA00012967"/>
    </source>
</evidence>
<dbReference type="GO" id="GO:0006096">
    <property type="term" value="P:glycolytic process"/>
    <property type="evidence" value="ECO:0007669"/>
    <property type="project" value="UniProtKB-UniRule"/>
</dbReference>
<dbReference type="Pfam" id="PF02866">
    <property type="entry name" value="Ldh_1_C"/>
    <property type="match status" value="1"/>
</dbReference>
<dbReference type="PIRSF" id="PIRSF000102">
    <property type="entry name" value="Lac_mal_DH"/>
    <property type="match status" value="1"/>
</dbReference>
<dbReference type="NCBIfam" id="TIGR01771">
    <property type="entry name" value="L-LDH-NAD"/>
    <property type="match status" value="1"/>
</dbReference>
<feature type="binding site" evidence="7">
    <location>
        <position position="101"/>
    </location>
    <ligand>
        <name>substrate</name>
    </ligand>
</feature>
<dbReference type="NCBIfam" id="NF000824">
    <property type="entry name" value="PRK00066.1"/>
    <property type="match status" value="1"/>
</dbReference>
<dbReference type="InterPro" id="IPR011304">
    <property type="entry name" value="L-lactate_DH"/>
</dbReference>
<feature type="binding site" evidence="7">
    <location>
        <position position="59"/>
    </location>
    <ligand>
        <name>NAD(+)</name>
        <dbReference type="ChEBI" id="CHEBI:57540"/>
    </ligand>
</feature>
<evidence type="ECO:0000256" key="9">
    <source>
        <dbReference type="PIRSR" id="PIRSR000102-3"/>
    </source>
</evidence>
<evidence type="ECO:0000313" key="12">
    <source>
        <dbReference type="EMBL" id="AFZ17355.1"/>
    </source>
</evidence>
<dbReference type="Pfam" id="PF00056">
    <property type="entry name" value="Ldh_1_N"/>
    <property type="match status" value="1"/>
</dbReference>
<feature type="binding site" evidence="7">
    <location>
        <position position="249"/>
    </location>
    <ligand>
        <name>substrate</name>
    </ligand>
</feature>
<dbReference type="InterPro" id="IPR036291">
    <property type="entry name" value="NAD(P)-bd_dom_sf"/>
</dbReference>
<feature type="binding site" evidence="7">
    <location>
        <begin position="98"/>
        <end position="99"/>
    </location>
    <ligand>
        <name>NAD(+)</name>
        <dbReference type="ChEBI" id="CHEBI:57540"/>
    </ligand>
</feature>
<evidence type="ECO:0000256" key="7">
    <source>
        <dbReference type="HAMAP-Rule" id="MF_00488"/>
    </source>
</evidence>
<dbReference type="InterPro" id="IPR001557">
    <property type="entry name" value="L-lactate/malate_DH"/>
</dbReference>